<dbReference type="SMART" id="SM00862">
    <property type="entry name" value="Trans_reg_C"/>
    <property type="match status" value="1"/>
</dbReference>
<gene>
    <name evidence="10" type="ORF">NDK47_02450</name>
</gene>
<dbReference type="SUPFAM" id="SSF52172">
    <property type="entry name" value="CheY-like"/>
    <property type="match status" value="1"/>
</dbReference>
<dbReference type="RefSeq" id="WP_251873321.1">
    <property type="nucleotide sequence ID" value="NZ_CP098755.1"/>
</dbReference>
<keyword evidence="3" id="KW-0805">Transcription regulation</keyword>
<evidence type="ECO:0000259" key="8">
    <source>
        <dbReference type="PROSITE" id="PS50110"/>
    </source>
</evidence>
<evidence type="ECO:0000313" key="11">
    <source>
        <dbReference type="Proteomes" id="UP001056500"/>
    </source>
</evidence>
<keyword evidence="5" id="KW-0804">Transcription</keyword>
<dbReference type="CDD" id="cd00383">
    <property type="entry name" value="trans_reg_C"/>
    <property type="match status" value="1"/>
</dbReference>
<dbReference type="InterPro" id="IPR001867">
    <property type="entry name" value="OmpR/PhoB-type_DNA-bd"/>
</dbReference>
<dbReference type="PANTHER" id="PTHR48111">
    <property type="entry name" value="REGULATOR OF RPOS"/>
    <property type="match status" value="1"/>
</dbReference>
<evidence type="ECO:0000256" key="5">
    <source>
        <dbReference type="ARBA" id="ARBA00023163"/>
    </source>
</evidence>
<dbReference type="Pfam" id="PF00486">
    <property type="entry name" value="Trans_reg_C"/>
    <property type="match status" value="1"/>
</dbReference>
<dbReference type="InterPro" id="IPR016032">
    <property type="entry name" value="Sig_transdc_resp-reg_C-effctor"/>
</dbReference>
<reference evidence="10" key="1">
    <citation type="submission" date="2022-06" db="EMBL/GenBank/DDBJ databases">
        <title>Genome sequencing of Brevibacillus sp. BB3-R1.</title>
        <authorList>
            <person name="Heo J."/>
            <person name="Lee D."/>
            <person name="Won M."/>
            <person name="Han B.-H."/>
            <person name="Hong S.-B."/>
            <person name="Kwon S.-W."/>
        </authorList>
    </citation>
    <scope>NUCLEOTIDE SEQUENCE</scope>
    <source>
        <strain evidence="10">BB3-R1</strain>
    </source>
</reference>
<keyword evidence="2" id="KW-0902">Two-component regulatory system</keyword>
<dbReference type="Gene3D" id="6.10.250.690">
    <property type="match status" value="1"/>
</dbReference>
<dbReference type="PANTHER" id="PTHR48111:SF36">
    <property type="entry name" value="TRANSCRIPTIONAL REGULATORY PROTEIN CUTR"/>
    <property type="match status" value="1"/>
</dbReference>
<feature type="DNA-binding region" description="OmpR/PhoB-type" evidence="7">
    <location>
        <begin position="124"/>
        <end position="222"/>
    </location>
</feature>
<evidence type="ECO:0000256" key="1">
    <source>
        <dbReference type="ARBA" id="ARBA00022553"/>
    </source>
</evidence>
<keyword evidence="1 6" id="KW-0597">Phosphoprotein</keyword>
<name>A0ABY4WGC6_9BACL</name>
<evidence type="ECO:0000313" key="10">
    <source>
        <dbReference type="EMBL" id="USG66215.1"/>
    </source>
</evidence>
<evidence type="ECO:0000256" key="2">
    <source>
        <dbReference type="ARBA" id="ARBA00023012"/>
    </source>
</evidence>
<feature type="domain" description="Response regulatory" evidence="8">
    <location>
        <begin position="2"/>
        <end position="116"/>
    </location>
</feature>
<evidence type="ECO:0000256" key="7">
    <source>
        <dbReference type="PROSITE-ProRule" id="PRU01091"/>
    </source>
</evidence>
<dbReference type="SMART" id="SM00448">
    <property type="entry name" value="REC"/>
    <property type="match status" value="1"/>
</dbReference>
<dbReference type="SUPFAM" id="SSF46894">
    <property type="entry name" value="C-terminal effector domain of the bipartite response regulators"/>
    <property type="match status" value="1"/>
</dbReference>
<dbReference type="InterPro" id="IPR039420">
    <property type="entry name" value="WalR-like"/>
</dbReference>
<keyword evidence="11" id="KW-1185">Reference proteome</keyword>
<keyword evidence="4 7" id="KW-0238">DNA-binding</keyword>
<feature type="domain" description="OmpR/PhoB-type" evidence="9">
    <location>
        <begin position="124"/>
        <end position="222"/>
    </location>
</feature>
<protein>
    <submittedName>
        <fullName evidence="10">Response regulator transcription factor</fullName>
    </submittedName>
</protein>
<feature type="modified residue" description="4-aspartylphosphate" evidence="6">
    <location>
        <position position="51"/>
    </location>
</feature>
<dbReference type="Pfam" id="PF00072">
    <property type="entry name" value="Response_reg"/>
    <property type="match status" value="1"/>
</dbReference>
<dbReference type="Gene3D" id="3.40.50.2300">
    <property type="match status" value="1"/>
</dbReference>
<dbReference type="Proteomes" id="UP001056500">
    <property type="component" value="Chromosome"/>
</dbReference>
<dbReference type="PROSITE" id="PS50110">
    <property type="entry name" value="RESPONSE_REGULATORY"/>
    <property type="match status" value="1"/>
</dbReference>
<sequence length="223" mass="25375">MRVLVIEDEKELNDLLALGLRKQKFAVDVSYDGIDGEEKALVNEYDLIILDINLPGKTGLEVCKSIRAHQVNSAVIMLTANDKVSDRINGLDIGADDYVVKPFDFRELLSRMYAVLRRSFNKMSPVIRIGPLEIDPGAHRVTYDGQEIELTSKEFDVLQYMSYRHPEIVSLEDMLEHIWGEQVNPFTNAIRVHLSNVRRKLKKAAGVDIIVNIVGKGYKFQME</sequence>
<dbReference type="InterPro" id="IPR036388">
    <property type="entry name" value="WH-like_DNA-bd_sf"/>
</dbReference>
<proteinExistence type="predicted"/>
<dbReference type="InterPro" id="IPR011006">
    <property type="entry name" value="CheY-like_superfamily"/>
</dbReference>
<dbReference type="Gene3D" id="1.10.10.10">
    <property type="entry name" value="Winged helix-like DNA-binding domain superfamily/Winged helix DNA-binding domain"/>
    <property type="match status" value="1"/>
</dbReference>
<evidence type="ECO:0000259" key="9">
    <source>
        <dbReference type="PROSITE" id="PS51755"/>
    </source>
</evidence>
<organism evidence="10 11">
    <name type="scientific">Brevibacillus ruminantium</name>
    <dbReference type="NCBI Taxonomy" id="2950604"/>
    <lineage>
        <taxon>Bacteria</taxon>
        <taxon>Bacillati</taxon>
        <taxon>Bacillota</taxon>
        <taxon>Bacilli</taxon>
        <taxon>Bacillales</taxon>
        <taxon>Paenibacillaceae</taxon>
        <taxon>Brevibacillus</taxon>
    </lineage>
</organism>
<evidence type="ECO:0000256" key="4">
    <source>
        <dbReference type="ARBA" id="ARBA00023125"/>
    </source>
</evidence>
<evidence type="ECO:0000256" key="6">
    <source>
        <dbReference type="PROSITE-ProRule" id="PRU00169"/>
    </source>
</evidence>
<accession>A0ABY4WGC6</accession>
<dbReference type="InterPro" id="IPR001789">
    <property type="entry name" value="Sig_transdc_resp-reg_receiver"/>
</dbReference>
<dbReference type="PROSITE" id="PS51755">
    <property type="entry name" value="OMPR_PHOB"/>
    <property type="match status" value="1"/>
</dbReference>
<dbReference type="EMBL" id="CP098755">
    <property type="protein sequence ID" value="USG66215.1"/>
    <property type="molecule type" value="Genomic_DNA"/>
</dbReference>
<evidence type="ECO:0000256" key="3">
    <source>
        <dbReference type="ARBA" id="ARBA00023015"/>
    </source>
</evidence>